<feature type="compositionally biased region" description="Low complexity" evidence="1">
    <location>
        <begin position="249"/>
        <end position="258"/>
    </location>
</feature>
<feature type="region of interest" description="Disordered" evidence="1">
    <location>
        <begin position="299"/>
        <end position="356"/>
    </location>
</feature>
<dbReference type="HOGENOM" id="CLU_477925_0_0_4"/>
<proteinExistence type="predicted"/>
<sequence>MDRVSGRPAIARRPERRRDRRRHGRRNAARVRARGGRRFRLRRQRTARAIRRSHRRAARFADSRRRRSARQEDCAQQGLECSLPARERAAAREDRLPRHHARLPRARRCTRGIRAARRRRLGDLGPLSCGDRASDERARDREWRRAREQHPILSREPYVRRSRAAARARAARRSRRGRSLGARECRHCRRPAFAARRARHGNARTRVEARELWRATDRRRRARVSAANRRHVHRPQADSAQDRRRRRALASGIGARAAPTRRTQHRRVGRFCVFHPLVRLPSRTRHRYAAALSRRGYDCSLQRGNGKTEKRRNAHGRSREAPEPASRSSANAPIGSTLASSFPQHRTRQDRMPAAGCHPSRAIAFGQRITAAPRRRMSRPARRSATRDARGRPSIRVALAMLGHAVVPACLDHAADDGDGGRAPGFRAAPERVMLKPATRPRMRLRVDRADPLAQLDLPPGASQPLDERGQRAVGGPFVETAAASRRRRIAARQRGPALAGRQHPQHRIRDRARLRARPAATRIAHRLGGQQPLDTRPFVIAQLFELHRRPSSRNRRKRARECTRNARRR</sequence>
<dbReference type="EnsemblBacteria" id="ABA49629">
    <property type="protein sequence ID" value="ABA49629"/>
    <property type="gene ID" value="BURPS1710b_1483"/>
</dbReference>
<feature type="compositionally biased region" description="Basic residues" evidence="1">
    <location>
        <begin position="18"/>
        <end position="35"/>
    </location>
</feature>
<protein>
    <submittedName>
        <fullName evidence="2">Uncharacterized protein</fullName>
    </submittedName>
</protein>
<dbReference type="EMBL" id="CP000124">
    <property type="protein sequence ID" value="ABA49629.1"/>
    <property type="molecule type" value="Genomic_DNA"/>
</dbReference>
<reference evidence="2 3" key="1">
    <citation type="submission" date="2005-09" db="EMBL/GenBank/DDBJ databases">
        <authorList>
            <person name="Woods D.E."/>
            <person name="Nierman W.C."/>
        </authorList>
    </citation>
    <scope>NUCLEOTIDE SEQUENCE [LARGE SCALE GENOMIC DNA]</scope>
    <source>
        <strain evidence="2 3">1710b</strain>
    </source>
</reference>
<dbReference type="KEGG" id="bpm:BURPS1710b_1483"/>
<name>Q3JU66_BURP1</name>
<accession>Q3JU66</accession>
<feature type="region of interest" description="Disordered" evidence="1">
    <location>
        <begin position="47"/>
        <end position="76"/>
    </location>
</feature>
<gene>
    <name evidence="2" type="ordered locus">BURPS1710b_1483</name>
</gene>
<evidence type="ECO:0000313" key="2">
    <source>
        <dbReference type="EMBL" id="ABA49629.1"/>
    </source>
</evidence>
<feature type="compositionally biased region" description="Basic and acidic residues" evidence="1">
    <location>
        <begin position="561"/>
        <end position="570"/>
    </location>
</feature>
<organism evidence="2 3">
    <name type="scientific">Burkholderia pseudomallei (strain 1710b)</name>
    <dbReference type="NCBI Taxonomy" id="320372"/>
    <lineage>
        <taxon>Bacteria</taxon>
        <taxon>Pseudomonadati</taxon>
        <taxon>Pseudomonadota</taxon>
        <taxon>Betaproteobacteria</taxon>
        <taxon>Burkholderiales</taxon>
        <taxon>Burkholderiaceae</taxon>
        <taxon>Burkholderia</taxon>
        <taxon>pseudomallei group</taxon>
    </lineage>
</organism>
<feature type="compositionally biased region" description="Basic residues" evidence="1">
    <location>
        <begin position="47"/>
        <end position="58"/>
    </location>
</feature>
<feature type="compositionally biased region" description="Basic residues" evidence="1">
    <location>
        <begin position="550"/>
        <end position="560"/>
    </location>
</feature>
<feature type="compositionally biased region" description="Basic residues" evidence="1">
    <location>
        <begin position="219"/>
        <end position="234"/>
    </location>
</feature>
<evidence type="ECO:0000313" key="3">
    <source>
        <dbReference type="Proteomes" id="UP000002700"/>
    </source>
</evidence>
<feature type="compositionally biased region" description="Basic and acidic residues" evidence="1">
    <location>
        <begin position="59"/>
        <end position="73"/>
    </location>
</feature>
<feature type="region of interest" description="Disordered" evidence="1">
    <location>
        <begin position="1"/>
        <end position="35"/>
    </location>
</feature>
<dbReference type="AlphaFoldDB" id="Q3JU66"/>
<feature type="region of interest" description="Disordered" evidence="1">
    <location>
        <begin position="219"/>
        <end position="264"/>
    </location>
</feature>
<evidence type="ECO:0000256" key="1">
    <source>
        <dbReference type="SAM" id="MobiDB-lite"/>
    </source>
</evidence>
<feature type="region of interest" description="Disordered" evidence="1">
    <location>
        <begin position="549"/>
        <end position="570"/>
    </location>
</feature>
<dbReference type="Proteomes" id="UP000002700">
    <property type="component" value="Chromosome I"/>
</dbReference>